<dbReference type="Proteomes" id="UP000054217">
    <property type="component" value="Unassembled WGS sequence"/>
</dbReference>
<accession>A0A0C3N5T4</accession>
<evidence type="ECO:0000313" key="1">
    <source>
        <dbReference type="EMBL" id="KIN96434.1"/>
    </source>
</evidence>
<organism evidence="1 2">
    <name type="scientific">Pisolithus tinctorius Marx 270</name>
    <dbReference type="NCBI Taxonomy" id="870435"/>
    <lineage>
        <taxon>Eukaryota</taxon>
        <taxon>Fungi</taxon>
        <taxon>Dikarya</taxon>
        <taxon>Basidiomycota</taxon>
        <taxon>Agaricomycotina</taxon>
        <taxon>Agaricomycetes</taxon>
        <taxon>Agaricomycetidae</taxon>
        <taxon>Boletales</taxon>
        <taxon>Sclerodermatineae</taxon>
        <taxon>Pisolithaceae</taxon>
        <taxon>Pisolithus</taxon>
    </lineage>
</organism>
<dbReference type="AlphaFoldDB" id="A0A0C3N5T4"/>
<reference evidence="2" key="2">
    <citation type="submission" date="2015-01" db="EMBL/GenBank/DDBJ databases">
        <title>Evolutionary Origins and Diversification of the Mycorrhizal Mutualists.</title>
        <authorList>
            <consortium name="DOE Joint Genome Institute"/>
            <consortium name="Mycorrhizal Genomics Consortium"/>
            <person name="Kohler A."/>
            <person name="Kuo A."/>
            <person name="Nagy L.G."/>
            <person name="Floudas D."/>
            <person name="Copeland A."/>
            <person name="Barry K.W."/>
            <person name="Cichocki N."/>
            <person name="Veneault-Fourrey C."/>
            <person name="LaButti K."/>
            <person name="Lindquist E.A."/>
            <person name="Lipzen A."/>
            <person name="Lundell T."/>
            <person name="Morin E."/>
            <person name="Murat C."/>
            <person name="Riley R."/>
            <person name="Ohm R."/>
            <person name="Sun H."/>
            <person name="Tunlid A."/>
            <person name="Henrissat B."/>
            <person name="Grigoriev I.V."/>
            <person name="Hibbett D.S."/>
            <person name="Martin F."/>
        </authorList>
    </citation>
    <scope>NUCLEOTIDE SEQUENCE [LARGE SCALE GENOMIC DNA]</scope>
    <source>
        <strain evidence="2">Marx 270</strain>
    </source>
</reference>
<evidence type="ECO:0000313" key="2">
    <source>
        <dbReference type="Proteomes" id="UP000054217"/>
    </source>
</evidence>
<dbReference type="EMBL" id="KN832046">
    <property type="protein sequence ID" value="KIN96434.1"/>
    <property type="molecule type" value="Genomic_DNA"/>
</dbReference>
<keyword evidence="2" id="KW-1185">Reference proteome</keyword>
<name>A0A0C3N5T4_PISTI</name>
<sequence length="226" mass="25095">MYLDQLYMVQGKPATPKHISHMLFYISQTKGINNMLRPAIRATAYLVRELAASVIAKTVIKAVSSNIENSVIATISPLIAKILLTADKLEKVNKDTSLINANYTQRMESITNMTNSTDTLCLEGEVQNIISDIGMMKTTMEDMKNLLKNYTHSTTTHTPYRDALAMTATNSNQIPQGKCLSPEYTKAHAAIKERQLLINLNSNHPTLSNSLSRNSIIEAIKLALKQ</sequence>
<gene>
    <name evidence="1" type="ORF">M404DRAFT_33225</name>
</gene>
<proteinExistence type="predicted"/>
<dbReference type="InParanoid" id="A0A0C3N5T4"/>
<dbReference type="HOGENOM" id="CLU_031133_2_0_1"/>
<reference evidence="1 2" key="1">
    <citation type="submission" date="2014-04" db="EMBL/GenBank/DDBJ databases">
        <authorList>
            <consortium name="DOE Joint Genome Institute"/>
            <person name="Kuo A."/>
            <person name="Kohler A."/>
            <person name="Costa M.D."/>
            <person name="Nagy L.G."/>
            <person name="Floudas D."/>
            <person name="Copeland A."/>
            <person name="Barry K.W."/>
            <person name="Cichocki N."/>
            <person name="Veneault-Fourrey C."/>
            <person name="LaButti K."/>
            <person name="Lindquist E.A."/>
            <person name="Lipzen A."/>
            <person name="Lundell T."/>
            <person name="Morin E."/>
            <person name="Murat C."/>
            <person name="Sun H."/>
            <person name="Tunlid A."/>
            <person name="Henrissat B."/>
            <person name="Grigoriev I.V."/>
            <person name="Hibbett D.S."/>
            <person name="Martin F."/>
            <person name="Nordberg H.P."/>
            <person name="Cantor M.N."/>
            <person name="Hua S.X."/>
        </authorList>
    </citation>
    <scope>NUCLEOTIDE SEQUENCE [LARGE SCALE GENOMIC DNA]</scope>
    <source>
        <strain evidence="1 2">Marx 270</strain>
    </source>
</reference>
<dbReference type="OrthoDB" id="4230923at2759"/>
<protein>
    <submittedName>
        <fullName evidence="1">Uncharacterized protein</fullName>
    </submittedName>
</protein>